<feature type="compositionally biased region" description="Polar residues" evidence="1">
    <location>
        <begin position="15"/>
        <end position="30"/>
    </location>
</feature>
<gene>
    <name evidence="2" type="ORF">Zmor_012717</name>
</gene>
<dbReference type="EMBL" id="JALNTZ010000004">
    <property type="protein sequence ID" value="KAJ3653468.1"/>
    <property type="molecule type" value="Genomic_DNA"/>
</dbReference>
<keyword evidence="3" id="KW-1185">Reference proteome</keyword>
<dbReference type="Proteomes" id="UP001168821">
    <property type="component" value="Unassembled WGS sequence"/>
</dbReference>
<name>A0AA38MEL7_9CUCU</name>
<dbReference type="AlphaFoldDB" id="A0AA38MEL7"/>
<evidence type="ECO:0000256" key="1">
    <source>
        <dbReference type="SAM" id="MobiDB-lite"/>
    </source>
</evidence>
<organism evidence="2 3">
    <name type="scientific">Zophobas morio</name>
    <dbReference type="NCBI Taxonomy" id="2755281"/>
    <lineage>
        <taxon>Eukaryota</taxon>
        <taxon>Metazoa</taxon>
        <taxon>Ecdysozoa</taxon>
        <taxon>Arthropoda</taxon>
        <taxon>Hexapoda</taxon>
        <taxon>Insecta</taxon>
        <taxon>Pterygota</taxon>
        <taxon>Neoptera</taxon>
        <taxon>Endopterygota</taxon>
        <taxon>Coleoptera</taxon>
        <taxon>Polyphaga</taxon>
        <taxon>Cucujiformia</taxon>
        <taxon>Tenebrionidae</taxon>
        <taxon>Zophobas</taxon>
    </lineage>
</organism>
<feature type="region of interest" description="Disordered" evidence="1">
    <location>
        <begin position="1"/>
        <end position="30"/>
    </location>
</feature>
<comment type="caution">
    <text evidence="2">The sequence shown here is derived from an EMBL/GenBank/DDBJ whole genome shotgun (WGS) entry which is preliminary data.</text>
</comment>
<proteinExistence type="predicted"/>
<reference evidence="2" key="1">
    <citation type="journal article" date="2023" name="G3 (Bethesda)">
        <title>Whole genome assemblies of Zophobas morio and Tenebrio molitor.</title>
        <authorList>
            <person name="Kaur S."/>
            <person name="Stinson S.A."/>
            <person name="diCenzo G.C."/>
        </authorList>
    </citation>
    <scope>NUCLEOTIDE SEQUENCE</scope>
    <source>
        <strain evidence="2">QUZm001</strain>
    </source>
</reference>
<accession>A0AA38MEL7</accession>
<evidence type="ECO:0000313" key="2">
    <source>
        <dbReference type="EMBL" id="KAJ3653468.1"/>
    </source>
</evidence>
<evidence type="ECO:0000313" key="3">
    <source>
        <dbReference type="Proteomes" id="UP001168821"/>
    </source>
</evidence>
<sequence>MLVLQNKGRRRKLSDSQNSNIPRVATTSKHASSKWPQVSLQGRVCVNIVPNITIKAVFAMYTDALGYMECEGRTTIILLGLIGRVHTGV</sequence>
<protein>
    <submittedName>
        <fullName evidence="2">Uncharacterized protein</fullName>
    </submittedName>
</protein>